<evidence type="ECO:0000313" key="2">
    <source>
        <dbReference type="Proteomes" id="UP001501521"/>
    </source>
</evidence>
<dbReference type="RefSeq" id="WP_345580131.1">
    <property type="nucleotide sequence ID" value="NZ_BAABLV010000017.1"/>
</dbReference>
<sequence>MIAADMWRALDGVESSVRVEALKLLVLKLPDGERAAVERPAELV</sequence>
<gene>
    <name evidence="1" type="ORF">GCM10025789_10880</name>
</gene>
<evidence type="ECO:0000313" key="1">
    <source>
        <dbReference type="EMBL" id="GAA4895245.1"/>
    </source>
</evidence>
<organism evidence="1 2">
    <name type="scientific">Tessaracoccus lubricantis</name>
    <dbReference type="NCBI Taxonomy" id="545543"/>
    <lineage>
        <taxon>Bacteria</taxon>
        <taxon>Bacillati</taxon>
        <taxon>Actinomycetota</taxon>
        <taxon>Actinomycetes</taxon>
        <taxon>Propionibacteriales</taxon>
        <taxon>Propionibacteriaceae</taxon>
        <taxon>Tessaracoccus</taxon>
    </lineage>
</organism>
<dbReference type="EMBL" id="BAABLV010000017">
    <property type="protein sequence ID" value="GAA4895245.1"/>
    <property type="molecule type" value="Genomic_DNA"/>
</dbReference>
<comment type="caution">
    <text evidence="1">The sequence shown here is derived from an EMBL/GenBank/DDBJ whole genome shotgun (WGS) entry which is preliminary data.</text>
</comment>
<reference evidence="2" key="1">
    <citation type="journal article" date="2019" name="Int. J. Syst. Evol. Microbiol.">
        <title>The Global Catalogue of Microorganisms (GCM) 10K type strain sequencing project: providing services to taxonomists for standard genome sequencing and annotation.</title>
        <authorList>
            <consortium name="The Broad Institute Genomics Platform"/>
            <consortium name="The Broad Institute Genome Sequencing Center for Infectious Disease"/>
            <person name="Wu L."/>
            <person name="Ma J."/>
        </authorList>
    </citation>
    <scope>NUCLEOTIDE SEQUENCE [LARGE SCALE GENOMIC DNA]</scope>
    <source>
        <strain evidence="2">JCM 19125</strain>
    </source>
</reference>
<accession>A0ABP9F669</accession>
<proteinExistence type="predicted"/>
<keyword evidence="2" id="KW-1185">Reference proteome</keyword>
<name>A0ABP9F669_9ACTN</name>
<protein>
    <submittedName>
        <fullName evidence="1">Uncharacterized protein</fullName>
    </submittedName>
</protein>
<dbReference type="Proteomes" id="UP001501521">
    <property type="component" value="Unassembled WGS sequence"/>
</dbReference>